<dbReference type="AlphaFoldDB" id="A0A4U8PZN6"/>
<dbReference type="PANTHER" id="PTHR43744:SF3">
    <property type="entry name" value="LACTOSE TRANSPORT SYSTEM PERMEASE PROTEIN LACG"/>
    <property type="match status" value="1"/>
</dbReference>
<keyword evidence="3" id="KW-1003">Cell membrane</keyword>
<keyword evidence="6 7" id="KW-0472">Membrane</keyword>
<evidence type="ECO:0000313" key="10">
    <source>
        <dbReference type="Proteomes" id="UP000306509"/>
    </source>
</evidence>
<dbReference type="EMBL" id="QGQD01000109">
    <property type="protein sequence ID" value="TLC97800.1"/>
    <property type="molecule type" value="Genomic_DNA"/>
</dbReference>
<accession>A0A4U8PZN6</accession>
<dbReference type="Pfam" id="PF00528">
    <property type="entry name" value="BPD_transp_1"/>
    <property type="match status" value="1"/>
</dbReference>
<dbReference type="PANTHER" id="PTHR43744">
    <property type="entry name" value="ABC TRANSPORTER PERMEASE PROTEIN MG189-RELATED-RELATED"/>
    <property type="match status" value="1"/>
</dbReference>
<feature type="transmembrane region" description="Helical" evidence="7">
    <location>
        <begin position="103"/>
        <end position="123"/>
    </location>
</feature>
<feature type="transmembrane region" description="Helical" evidence="7">
    <location>
        <begin position="179"/>
        <end position="204"/>
    </location>
</feature>
<feature type="domain" description="ABC transmembrane type-1" evidence="8">
    <location>
        <begin position="67"/>
        <end position="259"/>
    </location>
</feature>
<comment type="similarity">
    <text evidence="7">Belongs to the binding-protein-dependent transport system permease family.</text>
</comment>
<dbReference type="InterPro" id="IPR000515">
    <property type="entry name" value="MetI-like"/>
</dbReference>
<comment type="caution">
    <text evidence="9">The sequence shown here is derived from an EMBL/GenBank/DDBJ whole genome shotgun (WGS) entry which is preliminary data.</text>
</comment>
<dbReference type="Proteomes" id="UP000306509">
    <property type="component" value="Unassembled WGS sequence"/>
</dbReference>
<evidence type="ECO:0000256" key="4">
    <source>
        <dbReference type="ARBA" id="ARBA00022692"/>
    </source>
</evidence>
<dbReference type="InterPro" id="IPR035906">
    <property type="entry name" value="MetI-like_sf"/>
</dbReference>
<gene>
    <name evidence="9" type="primary">araQ_83</name>
    <name evidence="9" type="ORF">DSM106044_05386</name>
</gene>
<dbReference type="CDD" id="cd06261">
    <property type="entry name" value="TM_PBP2"/>
    <property type="match status" value="1"/>
</dbReference>
<evidence type="ECO:0000256" key="2">
    <source>
        <dbReference type="ARBA" id="ARBA00022448"/>
    </source>
</evidence>
<comment type="subcellular location">
    <subcellularLocation>
        <location evidence="1 7">Cell membrane</location>
        <topology evidence="1 7">Multi-pass membrane protein</topology>
    </subcellularLocation>
</comment>
<organism evidence="9 10">
    <name type="scientific">Robinsoniella peoriensis</name>
    <dbReference type="NCBI Taxonomy" id="180332"/>
    <lineage>
        <taxon>Bacteria</taxon>
        <taxon>Bacillati</taxon>
        <taxon>Bacillota</taxon>
        <taxon>Clostridia</taxon>
        <taxon>Lachnospirales</taxon>
        <taxon>Lachnospiraceae</taxon>
        <taxon>Robinsoniella</taxon>
    </lineage>
</organism>
<keyword evidence="5 7" id="KW-1133">Transmembrane helix</keyword>
<evidence type="ECO:0000256" key="1">
    <source>
        <dbReference type="ARBA" id="ARBA00004651"/>
    </source>
</evidence>
<keyword evidence="10" id="KW-1185">Reference proteome</keyword>
<dbReference type="Gene3D" id="1.10.3720.10">
    <property type="entry name" value="MetI-like"/>
    <property type="match status" value="1"/>
</dbReference>
<name>A0A4U8PZN6_9FIRM</name>
<reference evidence="9 10" key="1">
    <citation type="journal article" date="2019" name="Anaerobe">
        <title>Detection of Robinsoniella peoriensis in multiple bone samples of a trauma patient.</title>
        <authorList>
            <person name="Schrottner P."/>
            <person name="Hartwich K."/>
            <person name="Bunk B."/>
            <person name="Schober I."/>
            <person name="Helbig S."/>
            <person name="Rudolph W.W."/>
            <person name="Gunzer F."/>
        </authorList>
    </citation>
    <scope>NUCLEOTIDE SEQUENCE [LARGE SCALE GENOMIC DNA]</scope>
    <source>
        <strain evidence="9 10">DSM 106044</strain>
    </source>
</reference>
<sequence>MKKLSLCVRYLAIALISLLCLTPFAILLILSLNTPQRNFYDGNMFLPDFYFLNFIEGWKQSHIGRAMINSGIITLLAILLIVILATMAGYAIARFSNKLNKSIFAILLCCMMVPGIINTVPLYSLMIRIKAVNTLWGMACVCATLAIPQAVFVFTGFIKALPGEIEEAAIIDGCSYFQVFWKIIFPLLKPSISAVIILNGFGIWNNYAQSVFFLQDSTKHNVPQALSVYFQQFAGAKWNLLAATAVIAIIPVVIVFLAFQKNLMQGLTDGALKG</sequence>
<proteinExistence type="inferred from homology"/>
<keyword evidence="2 7" id="KW-0813">Transport</keyword>
<evidence type="ECO:0000259" key="8">
    <source>
        <dbReference type="PROSITE" id="PS50928"/>
    </source>
</evidence>
<dbReference type="STRING" id="180332.GCA_000797495_01073"/>
<evidence type="ECO:0000313" key="9">
    <source>
        <dbReference type="EMBL" id="TLC97800.1"/>
    </source>
</evidence>
<dbReference type="GO" id="GO:0005886">
    <property type="term" value="C:plasma membrane"/>
    <property type="evidence" value="ECO:0007669"/>
    <property type="project" value="UniProtKB-SubCell"/>
</dbReference>
<dbReference type="PROSITE" id="PS50928">
    <property type="entry name" value="ABC_TM1"/>
    <property type="match status" value="1"/>
</dbReference>
<feature type="transmembrane region" description="Helical" evidence="7">
    <location>
        <begin position="66"/>
        <end position="91"/>
    </location>
</feature>
<feature type="transmembrane region" description="Helical" evidence="7">
    <location>
        <begin position="7"/>
        <end position="30"/>
    </location>
</feature>
<protein>
    <submittedName>
        <fullName evidence="9">L-arabinose transport system permease protein AraQ</fullName>
    </submittedName>
</protein>
<dbReference type="SUPFAM" id="SSF161098">
    <property type="entry name" value="MetI-like"/>
    <property type="match status" value="1"/>
</dbReference>
<evidence type="ECO:0000256" key="5">
    <source>
        <dbReference type="ARBA" id="ARBA00022989"/>
    </source>
</evidence>
<feature type="transmembrane region" description="Helical" evidence="7">
    <location>
        <begin position="238"/>
        <end position="259"/>
    </location>
</feature>
<keyword evidence="4 7" id="KW-0812">Transmembrane</keyword>
<evidence type="ECO:0000256" key="7">
    <source>
        <dbReference type="RuleBase" id="RU363032"/>
    </source>
</evidence>
<dbReference type="GO" id="GO:0055085">
    <property type="term" value="P:transmembrane transport"/>
    <property type="evidence" value="ECO:0007669"/>
    <property type="project" value="InterPro"/>
</dbReference>
<evidence type="ECO:0000256" key="6">
    <source>
        <dbReference type="ARBA" id="ARBA00023136"/>
    </source>
</evidence>
<dbReference type="RefSeq" id="WP_138004116.1">
    <property type="nucleotide sequence ID" value="NZ_QGQD01000109.1"/>
</dbReference>
<evidence type="ECO:0000256" key="3">
    <source>
        <dbReference type="ARBA" id="ARBA00022475"/>
    </source>
</evidence>
<feature type="transmembrane region" description="Helical" evidence="7">
    <location>
        <begin position="135"/>
        <end position="158"/>
    </location>
</feature>